<evidence type="ECO:0000313" key="5">
    <source>
        <dbReference type="Proteomes" id="UP000050783"/>
    </source>
</evidence>
<gene>
    <name evidence="4" type="ORF">RUA4292_03604</name>
    <name evidence="3" type="ORF">RUM4293_02463</name>
</gene>
<dbReference type="GO" id="GO:0004493">
    <property type="term" value="F:methylmalonyl-CoA epimerase activity"/>
    <property type="evidence" value="ECO:0007669"/>
    <property type="project" value="TreeGrafter"/>
</dbReference>
<reference evidence="4 5" key="2">
    <citation type="submission" date="2015-09" db="EMBL/GenBank/DDBJ databases">
        <authorList>
            <consortium name="Swine Surveillance"/>
        </authorList>
    </citation>
    <scope>NUCLEOTIDE SEQUENCE [LARGE SCALE GENOMIC DNA]</scope>
    <source>
        <strain evidence="4 5">CECT 4292</strain>
        <strain evidence="3">CECT 4293</strain>
    </source>
</reference>
<dbReference type="AlphaFoldDB" id="A0A0P1EHK8"/>
<dbReference type="GeneID" id="55494746"/>
<name>A0A0P1EHK8_9RHOB</name>
<dbReference type="InterPro" id="IPR051785">
    <property type="entry name" value="MMCE/EMCE_epimerase"/>
</dbReference>
<dbReference type="EMBL" id="CYPU01000068">
    <property type="protein sequence ID" value="CUH49408.1"/>
    <property type="molecule type" value="Genomic_DNA"/>
</dbReference>
<dbReference type="PROSITE" id="PS51819">
    <property type="entry name" value="VOC"/>
    <property type="match status" value="1"/>
</dbReference>
<evidence type="ECO:0000313" key="3">
    <source>
        <dbReference type="EMBL" id="CUH43568.1"/>
    </source>
</evidence>
<dbReference type="GO" id="GO:0046872">
    <property type="term" value="F:metal ion binding"/>
    <property type="evidence" value="ECO:0007669"/>
    <property type="project" value="UniProtKB-KW"/>
</dbReference>
<dbReference type="InterPro" id="IPR037523">
    <property type="entry name" value="VOC_core"/>
</dbReference>
<sequence>MMATLEHTNFTVRDPQASAAWMHKVFGWKTRWEGPAIAGGYTVHVGSKHTYLALYAPSDPQPSGESSYDIVGGLNHVGVLVEDIDTTEQKVIDAGFTPKSHADYEPGRRFYFNDDNDIEFEVISYD</sequence>
<dbReference type="GO" id="GO:0046491">
    <property type="term" value="P:L-methylmalonyl-CoA metabolic process"/>
    <property type="evidence" value="ECO:0007669"/>
    <property type="project" value="TreeGrafter"/>
</dbReference>
<dbReference type="Proteomes" id="UP000050783">
    <property type="component" value="Unassembled WGS sequence"/>
</dbReference>
<dbReference type="InterPro" id="IPR029068">
    <property type="entry name" value="Glyas_Bleomycin-R_OHBP_Dase"/>
</dbReference>
<evidence type="ECO:0000313" key="4">
    <source>
        <dbReference type="EMBL" id="CUH49408.1"/>
    </source>
</evidence>
<evidence type="ECO:0000259" key="2">
    <source>
        <dbReference type="PROSITE" id="PS51819"/>
    </source>
</evidence>
<dbReference type="SUPFAM" id="SSF54593">
    <property type="entry name" value="Glyoxalase/Bleomycin resistance protein/Dihydroxybiphenyl dioxygenase"/>
    <property type="match status" value="1"/>
</dbReference>
<dbReference type="Proteomes" id="UP000050786">
    <property type="component" value="Unassembled WGS sequence"/>
</dbReference>
<evidence type="ECO:0000313" key="6">
    <source>
        <dbReference type="Proteomes" id="UP000050786"/>
    </source>
</evidence>
<dbReference type="STRING" id="81569.RUM4293_02463"/>
<keyword evidence="6" id="KW-1185">Reference proteome</keyword>
<dbReference type="EMBL" id="CYPS01000036">
    <property type="protein sequence ID" value="CUH43568.1"/>
    <property type="molecule type" value="Genomic_DNA"/>
</dbReference>
<reference evidence="6" key="1">
    <citation type="submission" date="2015-09" db="EMBL/GenBank/DDBJ databases">
        <authorList>
            <person name="Rodrigo-Torres L."/>
            <person name="Arahal D.R."/>
        </authorList>
    </citation>
    <scope>NUCLEOTIDE SEQUENCE [LARGE SCALE GENOMIC DNA]</scope>
    <source>
        <strain evidence="6">CECT 4293</strain>
    </source>
</reference>
<dbReference type="CDD" id="cd06587">
    <property type="entry name" value="VOC"/>
    <property type="match status" value="1"/>
</dbReference>
<dbReference type="PANTHER" id="PTHR43048">
    <property type="entry name" value="METHYLMALONYL-COA EPIMERASE"/>
    <property type="match status" value="1"/>
</dbReference>
<dbReference type="PANTHER" id="PTHR43048:SF3">
    <property type="entry name" value="METHYLMALONYL-COA EPIMERASE, MITOCHONDRIAL"/>
    <property type="match status" value="1"/>
</dbReference>
<dbReference type="OrthoDB" id="7355345at2"/>
<dbReference type="GO" id="GO:0051213">
    <property type="term" value="F:dioxygenase activity"/>
    <property type="evidence" value="ECO:0007669"/>
    <property type="project" value="UniProtKB-KW"/>
</dbReference>
<protein>
    <submittedName>
        <fullName evidence="4">Glyoxalase/Bleomycin resistance protein/Dioxygenase superfamily protein</fullName>
    </submittedName>
</protein>
<keyword evidence="4" id="KW-0223">Dioxygenase</keyword>
<dbReference type="Pfam" id="PF00903">
    <property type="entry name" value="Glyoxalase"/>
    <property type="match status" value="1"/>
</dbReference>
<dbReference type="RefSeq" id="WP_058273569.1">
    <property type="nucleotide sequence ID" value="NZ_CANLTD010000006.1"/>
</dbReference>
<evidence type="ECO:0000256" key="1">
    <source>
        <dbReference type="ARBA" id="ARBA00022723"/>
    </source>
</evidence>
<dbReference type="InterPro" id="IPR004360">
    <property type="entry name" value="Glyas_Fos-R_dOase_dom"/>
</dbReference>
<dbReference type="Gene3D" id="3.10.180.10">
    <property type="entry name" value="2,3-Dihydroxybiphenyl 1,2-Dioxygenase, domain 1"/>
    <property type="match status" value="1"/>
</dbReference>
<accession>A0A0P1EHK8</accession>
<proteinExistence type="predicted"/>
<keyword evidence="1" id="KW-0479">Metal-binding</keyword>
<organism evidence="4 5">
    <name type="scientific">Ruegeria atlantica</name>
    <dbReference type="NCBI Taxonomy" id="81569"/>
    <lineage>
        <taxon>Bacteria</taxon>
        <taxon>Pseudomonadati</taxon>
        <taxon>Pseudomonadota</taxon>
        <taxon>Alphaproteobacteria</taxon>
        <taxon>Rhodobacterales</taxon>
        <taxon>Roseobacteraceae</taxon>
        <taxon>Ruegeria</taxon>
    </lineage>
</organism>
<keyword evidence="4" id="KW-0560">Oxidoreductase</keyword>
<feature type="domain" description="VOC" evidence="2">
    <location>
        <begin position="4"/>
        <end position="125"/>
    </location>
</feature>